<gene>
    <name evidence="20 22" type="ORF">P152DRAFT_394185</name>
</gene>
<dbReference type="GO" id="GO:0071555">
    <property type="term" value="P:cell wall organization"/>
    <property type="evidence" value="ECO:0007669"/>
    <property type="project" value="UniProtKB-KW"/>
</dbReference>
<dbReference type="GO" id="GO:0030246">
    <property type="term" value="F:carbohydrate binding"/>
    <property type="evidence" value="ECO:0007669"/>
    <property type="project" value="InterPro"/>
</dbReference>
<dbReference type="GO" id="GO:0008422">
    <property type="term" value="F:beta-glucosidase activity"/>
    <property type="evidence" value="ECO:0007669"/>
    <property type="project" value="UniProtKB-EC"/>
</dbReference>
<dbReference type="InterPro" id="IPR013780">
    <property type="entry name" value="Glyco_hydro_b"/>
</dbReference>
<organism evidence="20">
    <name type="scientific">Eremomyces bilateralis CBS 781.70</name>
    <dbReference type="NCBI Taxonomy" id="1392243"/>
    <lineage>
        <taxon>Eukaryota</taxon>
        <taxon>Fungi</taxon>
        <taxon>Dikarya</taxon>
        <taxon>Ascomycota</taxon>
        <taxon>Pezizomycotina</taxon>
        <taxon>Dothideomycetes</taxon>
        <taxon>Dothideomycetes incertae sedis</taxon>
        <taxon>Eremomycetales</taxon>
        <taxon>Eremomycetaceae</taxon>
        <taxon>Eremomyces</taxon>
    </lineage>
</organism>
<evidence type="ECO:0000256" key="15">
    <source>
        <dbReference type="SAM" id="MobiDB-lite"/>
    </source>
</evidence>
<feature type="domain" description="Glycosyl hydrolase family 31 C-terminal" evidence="19">
    <location>
        <begin position="676"/>
        <end position="764"/>
    </location>
</feature>
<evidence type="ECO:0000313" key="21">
    <source>
        <dbReference type="Proteomes" id="UP000504638"/>
    </source>
</evidence>
<evidence type="ECO:0000256" key="5">
    <source>
        <dbReference type="ARBA" id="ARBA00022525"/>
    </source>
</evidence>
<dbReference type="RefSeq" id="XP_033535589.1">
    <property type="nucleotide sequence ID" value="XM_033676239.1"/>
</dbReference>
<dbReference type="AlphaFoldDB" id="A0A6G1G7C6"/>
<evidence type="ECO:0000256" key="4">
    <source>
        <dbReference type="ARBA" id="ARBA00007806"/>
    </source>
</evidence>
<evidence type="ECO:0000259" key="18">
    <source>
        <dbReference type="Pfam" id="PF13802"/>
    </source>
</evidence>
<evidence type="ECO:0000256" key="2">
    <source>
        <dbReference type="ARBA" id="ARBA00001657"/>
    </source>
</evidence>
<evidence type="ECO:0000256" key="9">
    <source>
        <dbReference type="ARBA" id="ARBA00023277"/>
    </source>
</evidence>
<evidence type="ECO:0000256" key="13">
    <source>
        <dbReference type="ARBA" id="ARBA00025512"/>
    </source>
</evidence>
<evidence type="ECO:0000256" key="3">
    <source>
        <dbReference type="ARBA" id="ARBA00004613"/>
    </source>
</evidence>
<dbReference type="Gene3D" id="3.20.20.80">
    <property type="entry name" value="Glycosidases"/>
    <property type="match status" value="1"/>
</dbReference>
<evidence type="ECO:0000259" key="19">
    <source>
        <dbReference type="Pfam" id="PF21365"/>
    </source>
</evidence>
<feature type="compositionally biased region" description="Acidic residues" evidence="15">
    <location>
        <begin position="433"/>
        <end position="444"/>
    </location>
</feature>
<dbReference type="SUPFAM" id="SSF74650">
    <property type="entry name" value="Galactose mutarotase-like"/>
    <property type="match status" value="1"/>
</dbReference>
<dbReference type="Gene3D" id="2.60.40.1180">
    <property type="entry name" value="Golgi alpha-mannosidase II"/>
    <property type="match status" value="2"/>
</dbReference>
<dbReference type="SUPFAM" id="SSF51011">
    <property type="entry name" value="Glycosyl hydrolase domain"/>
    <property type="match status" value="1"/>
</dbReference>
<dbReference type="InterPro" id="IPR048395">
    <property type="entry name" value="Glyco_hydro_31_C"/>
</dbReference>
<feature type="domain" description="Glycoside hydrolase family 31 N-terminal" evidence="18">
    <location>
        <begin position="103"/>
        <end position="214"/>
    </location>
</feature>
<dbReference type="OrthoDB" id="5839090at2759"/>
<dbReference type="InterPro" id="IPR000322">
    <property type="entry name" value="Glyco_hydro_31_TIM"/>
</dbReference>
<keyword evidence="5" id="KW-0964">Secreted</keyword>
<keyword evidence="11" id="KW-0961">Cell wall biogenesis/degradation</keyword>
<reference evidence="22" key="2">
    <citation type="submission" date="2020-04" db="EMBL/GenBank/DDBJ databases">
        <authorList>
            <consortium name="NCBI Genome Project"/>
        </authorList>
    </citation>
    <scope>NUCLEOTIDE SEQUENCE</scope>
    <source>
        <strain evidence="22">CBS 781.70</strain>
    </source>
</reference>
<comment type="catalytic activity">
    <reaction evidence="2">
        <text>Hydrolysis of terminal, non-reducing (1-&gt;4)-linked alpha-D-glucose residues with release of alpha-D-glucose.</text>
        <dbReference type="EC" id="3.2.1.20"/>
    </reaction>
</comment>
<dbReference type="InterPro" id="IPR011013">
    <property type="entry name" value="Gal_mutarotase_sf_dom"/>
</dbReference>
<dbReference type="GO" id="GO:0005576">
    <property type="term" value="C:extracellular region"/>
    <property type="evidence" value="ECO:0007669"/>
    <property type="project" value="UniProtKB-SubCell"/>
</dbReference>
<keyword evidence="9" id="KW-0119">Carbohydrate metabolism</keyword>
<reference evidence="22" key="3">
    <citation type="submission" date="2025-04" db="UniProtKB">
        <authorList>
            <consortium name="RefSeq"/>
        </authorList>
    </citation>
    <scope>IDENTIFICATION</scope>
    <source>
        <strain evidence="22">CBS 781.70</strain>
    </source>
</reference>
<dbReference type="InterPro" id="IPR017853">
    <property type="entry name" value="GH"/>
</dbReference>
<dbReference type="PANTHER" id="PTHR22762:SF67">
    <property type="entry name" value="ALPHA_BETA-GLUCOSIDASE AGDC-RELATED"/>
    <property type="match status" value="1"/>
</dbReference>
<evidence type="ECO:0000256" key="8">
    <source>
        <dbReference type="ARBA" id="ARBA00023180"/>
    </source>
</evidence>
<sequence>MRTWIVHLILASATAAASVDSCPGYAASNVKKGHGGLTADLTLAGTACDAYGYDIKNLKLEVEYQSASRLHVKIYDAEENVYQVPESVLPLPSPANVQGAGSDLVFDYEEKPFSFSVSRKGSKEKLFDTKGSNIIFESQYLRLRTSLPESPNLYGLGETTDPFQLNTSDYTTTMWARDAYGVPTGTNLYGVHPVYYEHRAESGTHAVFLRNSNGMDIKINSTSELGQYLEYNTLGGVFDFYFLAGPSPVEASQQYADLVGHAAMMPYFGLGFHQCRYGYRDIYEVAEVVSNYSQAGIPLEVMWTDIDYMELRKSFTLDPERFSLPLMRELISYLHDHQQSYIVMVDPAIAYEDYEAFNKGVELDVFMKIEDASIFQGVVWPGVTAFPDWFAPNAGKYWNDEFASFFNAETGVDIDALWIDMNEPANFCNYPCEDPEAFAEENDNPPDPPPIRGDDRPTIPGFPGNFQPGSSNSRIRGRRQSGNKMGLPGRNLIDPPYMIDNEAGSLSNKTVNSNLIHANGLTEYDTHNLYGTMMSEASREAMISRRPGRRPLIITRSTFAGAGRQVGHWCGDNLSTWDQYRFSIQQLLDFAALFQVPMVGSDVCGFGDNTTETLCARWATLGAFYTFYRNHNNLGGIGQEFYRWPLVTEAAKTAIDARYRLLDYIYTAMYQQTRTGAPAINPLFYLYPNDANTFPIALQFFFGPSILVSPVHEENATSVDIYLPDDIFYDFWTLKPVRGSGDWIHLDDVPFTTIPLHYKGGSIVPLRANSANTTTELRKENFHLVIAPGLDGKASGSLYLDDGDSLEQSGISDIGFEYNGKKLRVKGRFDYPTDLVIEAVTVLGKEIPLGGAGKLKRAFNAEARIETLSTRISLNEETEIDVS</sequence>
<evidence type="ECO:0000313" key="20">
    <source>
        <dbReference type="EMBL" id="KAF1813958.1"/>
    </source>
</evidence>
<evidence type="ECO:0000256" key="10">
    <source>
        <dbReference type="ARBA" id="ARBA00023295"/>
    </source>
</evidence>
<keyword evidence="7 14" id="KW-0378">Hydrolase</keyword>
<keyword evidence="10 14" id="KW-0326">Glycosidase</keyword>
<dbReference type="PANTHER" id="PTHR22762">
    <property type="entry name" value="ALPHA-GLUCOSIDASE"/>
    <property type="match status" value="1"/>
</dbReference>
<evidence type="ECO:0000256" key="16">
    <source>
        <dbReference type="SAM" id="SignalP"/>
    </source>
</evidence>
<dbReference type="InterPro" id="IPR025887">
    <property type="entry name" value="Glyco_hydro_31_N_dom"/>
</dbReference>
<evidence type="ECO:0000256" key="12">
    <source>
        <dbReference type="ARBA" id="ARBA00023326"/>
    </source>
</evidence>
<dbReference type="GO" id="GO:0004558">
    <property type="term" value="F:alpha-1,4-glucosidase activity"/>
    <property type="evidence" value="ECO:0007669"/>
    <property type="project" value="UniProtKB-EC"/>
</dbReference>
<feature type="chain" id="PRO_5044631885" evidence="16">
    <location>
        <begin position="17"/>
        <end position="883"/>
    </location>
</feature>
<accession>A0A6G1G7C6</accession>
<comment type="subcellular location">
    <subcellularLocation>
        <location evidence="3">Secreted</location>
    </subcellularLocation>
</comment>
<dbReference type="CDD" id="cd06602">
    <property type="entry name" value="GH31_MGAM_SI_GAA"/>
    <property type="match status" value="1"/>
</dbReference>
<evidence type="ECO:0000256" key="11">
    <source>
        <dbReference type="ARBA" id="ARBA00023316"/>
    </source>
</evidence>
<keyword evidence="6 16" id="KW-0732">Signal</keyword>
<comment type="catalytic activity">
    <reaction evidence="1">
        <text>Hydrolysis of terminal, non-reducing beta-D-glucosyl residues with release of beta-D-glucose.</text>
        <dbReference type="EC" id="3.2.1.21"/>
    </reaction>
</comment>
<feature type="region of interest" description="Disordered" evidence="15">
    <location>
        <begin position="432"/>
        <end position="492"/>
    </location>
</feature>
<keyword evidence="12" id="KW-0624">Polysaccharide degradation</keyword>
<evidence type="ECO:0000256" key="1">
    <source>
        <dbReference type="ARBA" id="ARBA00000448"/>
    </source>
</evidence>
<reference evidence="20 22" key="1">
    <citation type="submission" date="2020-01" db="EMBL/GenBank/DDBJ databases">
        <authorList>
            <consortium name="DOE Joint Genome Institute"/>
            <person name="Haridas S."/>
            <person name="Albert R."/>
            <person name="Binder M."/>
            <person name="Bloem J."/>
            <person name="Labutti K."/>
            <person name="Salamov A."/>
            <person name="Andreopoulos B."/>
            <person name="Baker S.E."/>
            <person name="Barry K."/>
            <person name="Bills G."/>
            <person name="Bluhm B.H."/>
            <person name="Cannon C."/>
            <person name="Castanera R."/>
            <person name="Culley D.E."/>
            <person name="Daum C."/>
            <person name="Ezra D."/>
            <person name="Gonzalez J.B."/>
            <person name="Henrissat B."/>
            <person name="Kuo A."/>
            <person name="Liang C."/>
            <person name="Lipzen A."/>
            <person name="Lutzoni F."/>
            <person name="Magnuson J."/>
            <person name="Mondo S."/>
            <person name="Nolan M."/>
            <person name="Ohm R."/>
            <person name="Pangilinan J."/>
            <person name="Park H.-J."/>
            <person name="Ramirez L."/>
            <person name="Alfaro M."/>
            <person name="Sun H."/>
            <person name="Tritt A."/>
            <person name="Yoshinaga Y."/>
            <person name="Zwiers L.-H."/>
            <person name="Turgeon B.G."/>
            <person name="Goodwin S.B."/>
            <person name="Spatafora J.W."/>
            <person name="Crous P.W."/>
            <person name="Grigoriev I.V."/>
        </authorList>
    </citation>
    <scope>NUCLEOTIDE SEQUENCE</scope>
    <source>
        <strain evidence="20 22">CBS 781.70</strain>
    </source>
</reference>
<evidence type="ECO:0000259" key="17">
    <source>
        <dbReference type="Pfam" id="PF01055"/>
    </source>
</evidence>
<keyword evidence="21" id="KW-1185">Reference proteome</keyword>
<evidence type="ECO:0000256" key="7">
    <source>
        <dbReference type="ARBA" id="ARBA00022801"/>
    </source>
</evidence>
<dbReference type="GeneID" id="54416809"/>
<name>A0A6G1G7C6_9PEZI</name>
<dbReference type="CDD" id="cd14752">
    <property type="entry name" value="GH31_N"/>
    <property type="match status" value="1"/>
</dbReference>
<feature type="signal peptide" evidence="16">
    <location>
        <begin position="1"/>
        <end position="16"/>
    </location>
</feature>
<dbReference type="SUPFAM" id="SSF51445">
    <property type="entry name" value="(Trans)glycosidases"/>
    <property type="match status" value="1"/>
</dbReference>
<dbReference type="Pfam" id="PF01055">
    <property type="entry name" value="Glyco_hydro_31_2nd"/>
    <property type="match status" value="1"/>
</dbReference>
<evidence type="ECO:0000256" key="6">
    <source>
        <dbReference type="ARBA" id="ARBA00022729"/>
    </source>
</evidence>
<dbReference type="Gene3D" id="2.60.40.1760">
    <property type="entry name" value="glycosyl hydrolase (family 31)"/>
    <property type="match status" value="1"/>
</dbReference>
<proteinExistence type="inferred from homology"/>
<dbReference type="Pfam" id="PF13802">
    <property type="entry name" value="Gal_mutarotas_2"/>
    <property type="match status" value="1"/>
</dbReference>
<dbReference type="Proteomes" id="UP000504638">
    <property type="component" value="Unplaced"/>
</dbReference>
<feature type="domain" description="Glycoside hydrolase family 31 TIM barrel" evidence="17">
    <location>
        <begin position="263"/>
        <end position="668"/>
    </location>
</feature>
<dbReference type="EMBL" id="ML975154">
    <property type="protein sequence ID" value="KAF1813958.1"/>
    <property type="molecule type" value="Genomic_DNA"/>
</dbReference>
<evidence type="ECO:0000256" key="14">
    <source>
        <dbReference type="RuleBase" id="RU361185"/>
    </source>
</evidence>
<dbReference type="GO" id="GO:0000272">
    <property type="term" value="P:polysaccharide catabolic process"/>
    <property type="evidence" value="ECO:0007669"/>
    <property type="project" value="UniProtKB-KW"/>
</dbReference>
<protein>
    <submittedName>
        <fullName evidence="20 22">Alpha-glucosidase</fullName>
    </submittedName>
</protein>
<comment type="function">
    <text evidence="13">Glucosidase involved in the degradation of cellulosic biomass. Has both alpha- and beta-glucosidase activity.</text>
</comment>
<evidence type="ECO:0000313" key="22">
    <source>
        <dbReference type="RefSeq" id="XP_033535589.1"/>
    </source>
</evidence>
<keyword evidence="8" id="KW-0325">Glycoprotein</keyword>
<dbReference type="Pfam" id="PF21365">
    <property type="entry name" value="Glyco_hydro_31_3rd"/>
    <property type="match status" value="1"/>
</dbReference>
<comment type="similarity">
    <text evidence="4 14">Belongs to the glycosyl hydrolase 31 family.</text>
</comment>